<dbReference type="SUPFAM" id="SSF52047">
    <property type="entry name" value="RNI-like"/>
    <property type="match status" value="1"/>
</dbReference>
<comment type="caution">
    <text evidence="1">The sequence shown here is derived from an EMBL/GenBank/DDBJ whole genome shotgun (WGS) entry which is preliminary data.</text>
</comment>
<dbReference type="OrthoDB" id="182695at2759"/>
<evidence type="ECO:0000313" key="1">
    <source>
        <dbReference type="EMBL" id="TMW69781.1"/>
    </source>
</evidence>
<sequence length="755" mass="85103">MATEGTRTPLLKEEDAWRIALAWQEPLQEHVRLIHSTLKNRIVRSYEWVALRVNDRDDLGILIDQVHAFKAACTVWFALSYCPGYSGRENPSFWKRVFGKLRESRLPPSQRVQPQSEHQDVYSHAVTDANRFFDEDGVVFPRIQLFVERFYESQRDKEAALLQFFFYGSEDTTPTMERVEHEMKDLLEELMPFVEHSRVHRVIPVTLGLSTFTFPNDVHAVQTLLATLPTDPSFASALQASIHQPVFLVHSLSYCQYYVKEDSHLESLQTFFRSYPVEVAYVNLLRPRGQGSITPHVKLLLGTDPSIQIRVKHLCVSGGGDGNSHLAAQCSALPHASSLEMLTLSLGNSVQARNWAWVGYALFHPDGHISSWPELKLLLGEMTSENGQNIKILEAMAMGNNLLAIQSGLEPQNTVYHTAILRSGSVIRSEPRPDADVLLTVTEVTSVDVALLSNNPPAALPEWVGVIVPSYGLGWTLSSDIFQLTSRPPSPTPLKSLALVSKQIPSEVLVRFLALVGPNLQFLDIGTIQELDTETLSSVLQLCSSLISLRVCHDGGLWTRDGHEYCVYPQLEELSLRLPSLRRSAVPRREYSMLGASTTQALSTYLAPSRSSAWASLRHLKTLRLEASTSEDFEQSRSAIQHALVRLPSLEYFRFHHSQGAAKNLNEPLSYAEARKLSWDRVGLSSEEMRWSQFGQFQARLLSFLSVTSHPATLHSAVQRVDRDVTQLIFRFAMTELVDLWIENEGNEVEWLFHN</sequence>
<organism evidence="1 2">
    <name type="scientific">Pythium oligandrum</name>
    <name type="common">Mycoparasitic fungus</name>
    <dbReference type="NCBI Taxonomy" id="41045"/>
    <lineage>
        <taxon>Eukaryota</taxon>
        <taxon>Sar</taxon>
        <taxon>Stramenopiles</taxon>
        <taxon>Oomycota</taxon>
        <taxon>Peronosporomycetes</taxon>
        <taxon>Pythiales</taxon>
        <taxon>Pythiaceae</taxon>
        <taxon>Pythium</taxon>
    </lineage>
</organism>
<protein>
    <submittedName>
        <fullName evidence="1">Uncharacterized protein</fullName>
    </submittedName>
</protein>
<dbReference type="InterPro" id="IPR032675">
    <property type="entry name" value="LRR_dom_sf"/>
</dbReference>
<name>A0A8K1FNU9_PYTOL</name>
<dbReference type="Gene3D" id="3.80.10.10">
    <property type="entry name" value="Ribonuclease Inhibitor"/>
    <property type="match status" value="1"/>
</dbReference>
<dbReference type="Proteomes" id="UP000794436">
    <property type="component" value="Unassembled WGS sequence"/>
</dbReference>
<reference evidence="1" key="1">
    <citation type="submission" date="2019-03" db="EMBL/GenBank/DDBJ databases">
        <title>Long read genome sequence of the mycoparasitic Pythium oligandrum ATCC 38472 isolated from sugarbeet rhizosphere.</title>
        <authorList>
            <person name="Gaulin E."/>
        </authorList>
    </citation>
    <scope>NUCLEOTIDE SEQUENCE</scope>
    <source>
        <strain evidence="1">ATCC 38472_TT</strain>
    </source>
</reference>
<dbReference type="EMBL" id="SPLM01000001">
    <property type="protein sequence ID" value="TMW69781.1"/>
    <property type="molecule type" value="Genomic_DNA"/>
</dbReference>
<dbReference type="AlphaFoldDB" id="A0A8K1FNU9"/>
<keyword evidence="2" id="KW-1185">Reference proteome</keyword>
<proteinExistence type="predicted"/>
<gene>
    <name evidence="1" type="ORF">Poli38472_001937</name>
</gene>
<evidence type="ECO:0000313" key="2">
    <source>
        <dbReference type="Proteomes" id="UP000794436"/>
    </source>
</evidence>
<accession>A0A8K1FNU9</accession>